<comment type="similarity">
    <text evidence="1">Belongs to the short-chain dehydrogenases/reductases (SDR) family.</text>
</comment>
<dbReference type="PANTHER" id="PTHR24320:SF264">
    <property type="entry name" value="DEHYDROGENASE_REDUCTASE SDR FAMILY MEMBER ON CHROMOSOME X"/>
    <property type="match status" value="1"/>
</dbReference>
<dbReference type="InterPro" id="IPR036291">
    <property type="entry name" value="NAD(P)-bd_dom_sf"/>
</dbReference>
<dbReference type="PANTHER" id="PTHR24320">
    <property type="entry name" value="RETINOL DEHYDROGENASE"/>
    <property type="match status" value="1"/>
</dbReference>
<dbReference type="GO" id="GO:0016491">
    <property type="term" value="F:oxidoreductase activity"/>
    <property type="evidence" value="ECO:0007669"/>
    <property type="project" value="UniProtKB-KW"/>
</dbReference>
<dbReference type="Pfam" id="PF00106">
    <property type="entry name" value="adh_short"/>
    <property type="match status" value="1"/>
</dbReference>
<gene>
    <name evidence="5" type="primary">ZBED1</name>
    <name evidence="3" type="synonym">DHRSX</name>
</gene>
<reference evidence="4" key="1">
    <citation type="journal article" date="2007" name="Science">
        <title>Evolutionary and biomedical insights from the rhesus macaque genome.</title>
        <authorList>
            <person name="Gibbs R.A."/>
            <person name="Rogers J."/>
            <person name="Katze M.G."/>
            <person name="Bumgarner R."/>
            <person name="Weinstock G.M."/>
            <person name="Mardis E.R."/>
            <person name="Remington K.A."/>
            <person name="Strausberg R.L."/>
            <person name="Venter J.C."/>
            <person name="Wilson R.K."/>
            <person name="Batzer M.A."/>
            <person name="Bustamante C.D."/>
            <person name="Eichler E.E."/>
            <person name="Hahn M.W."/>
            <person name="Hardison R.C."/>
            <person name="Makova K.D."/>
            <person name="Miller W."/>
            <person name="Milosavljevic A."/>
            <person name="Palermo R.E."/>
            <person name="Siepel A."/>
            <person name="Sikela J.M."/>
            <person name="Attaway T."/>
            <person name="Bell S."/>
            <person name="Bernard K.E."/>
            <person name="Buhay C.J."/>
            <person name="Chandrabose M.N."/>
            <person name="Dao M."/>
            <person name="Davis C."/>
            <person name="Delehaunty K.D."/>
            <person name="Ding Y."/>
            <person name="Dinh H.H."/>
            <person name="Dugan-Rocha S."/>
            <person name="Fulton L.A."/>
            <person name="Gabisi R.A."/>
            <person name="Garner T.T."/>
            <person name="Godfrey J."/>
            <person name="Hawes A.C."/>
            <person name="Hernandez J."/>
            <person name="Hines S."/>
            <person name="Holder M."/>
            <person name="Hume J."/>
            <person name="Jhangiani S.N."/>
            <person name="Joshi V."/>
            <person name="Khan Z.M."/>
            <person name="Kirkness E.F."/>
            <person name="Cree A."/>
            <person name="Fowler R.G."/>
            <person name="Lee S."/>
            <person name="Lewis L.R."/>
            <person name="Li Z."/>
            <person name="Liu Y.-S."/>
            <person name="Moore S.M."/>
            <person name="Muzny D."/>
            <person name="Nazareth L.V."/>
            <person name="Ngo D.N."/>
            <person name="Okwuonu G.O."/>
            <person name="Pai G."/>
            <person name="Parker D."/>
            <person name="Paul H.A."/>
            <person name="Pfannkoch C."/>
            <person name="Pohl C.S."/>
            <person name="Rogers Y.-H.C."/>
            <person name="Ruiz S.J."/>
            <person name="Sabo A."/>
            <person name="Santibanez J."/>
            <person name="Schneider B.W."/>
            <person name="Smith S.M."/>
            <person name="Sodergren E."/>
            <person name="Svatek A.F."/>
            <person name="Utterback T.R."/>
            <person name="Vattathil S."/>
            <person name="Warren W."/>
            <person name="White C.S."/>
            <person name="Chinwalla A.T."/>
            <person name="Feng Y."/>
            <person name="Halpern A.L."/>
            <person name="Hillier L.W."/>
            <person name="Huang X."/>
            <person name="Minx P."/>
            <person name="Nelson J.O."/>
            <person name="Pepin K.H."/>
            <person name="Qin X."/>
            <person name="Sutton G.G."/>
            <person name="Venter E."/>
            <person name="Walenz B.P."/>
            <person name="Wallis J.W."/>
            <person name="Worley K.C."/>
            <person name="Yang S.-P."/>
            <person name="Jones S.M."/>
            <person name="Marra M.A."/>
            <person name="Rocchi M."/>
            <person name="Schein J.E."/>
            <person name="Baertsch R."/>
            <person name="Clarke L."/>
            <person name="Csuros M."/>
            <person name="Glasscock J."/>
            <person name="Harris R.A."/>
            <person name="Havlak P."/>
            <person name="Jackson A.R."/>
            <person name="Jiang H."/>
            <person name="Liu Y."/>
            <person name="Messina D.N."/>
            <person name="Shen Y."/>
            <person name="Song H.X.-Z."/>
            <person name="Wylie T."/>
            <person name="Zhang L."/>
            <person name="Birney E."/>
            <person name="Han K."/>
            <person name="Konkel M.K."/>
            <person name="Lee J."/>
            <person name="Smit A.F.A."/>
            <person name="Ullmer B."/>
            <person name="Wang H."/>
            <person name="Xing J."/>
            <person name="Burhans R."/>
            <person name="Cheng Z."/>
            <person name="Karro J.E."/>
            <person name="Ma J."/>
            <person name="Raney B."/>
            <person name="She X."/>
            <person name="Cox M.J."/>
            <person name="Demuth J.P."/>
            <person name="Dumas L.J."/>
            <person name="Han S.-G."/>
            <person name="Hopkins J."/>
            <person name="Karimpour-Fard A."/>
            <person name="Kim Y.H."/>
            <person name="Pollack J.R."/>
            <person name="Vinar T."/>
            <person name="Addo-Quaye C."/>
            <person name="Degenhardt J."/>
            <person name="Denby A."/>
            <person name="Hubisz M.J."/>
            <person name="Indap A."/>
            <person name="Kosiol C."/>
            <person name="Lahn B.T."/>
            <person name="Lawson H.A."/>
            <person name="Marklein A."/>
            <person name="Nielsen R."/>
            <person name="Vallender E.J."/>
            <person name="Clark A.G."/>
            <person name="Ferguson B."/>
            <person name="Hernandez R.D."/>
            <person name="Hirani K."/>
            <person name="Kehrer-Sawatzki H."/>
            <person name="Kolb J."/>
            <person name="Patil S."/>
            <person name="Pu L.-L."/>
            <person name="Ren Y."/>
            <person name="Smith D.G."/>
            <person name="Wheeler D.A."/>
            <person name="Schenck I."/>
            <person name="Ball E.V."/>
            <person name="Chen R."/>
            <person name="Cooper D.N."/>
            <person name="Giardine B."/>
            <person name="Hsu F."/>
            <person name="Kent W.J."/>
            <person name="Lesk A."/>
            <person name="Nelson D.L."/>
            <person name="O'brien W.E."/>
            <person name="Pruefer K."/>
            <person name="Stenson P.D."/>
            <person name="Wallace J.C."/>
            <person name="Ke H."/>
            <person name="Liu X.-M."/>
            <person name="Wang P."/>
            <person name="Xiang A.P."/>
            <person name="Yang F."/>
            <person name="Barber G.P."/>
            <person name="Haussler D."/>
            <person name="Karolchik D."/>
            <person name="Kern A.D."/>
            <person name="Kuhn R.M."/>
            <person name="Smith K.E."/>
            <person name="Zwieg A.S."/>
        </authorList>
    </citation>
    <scope>NUCLEOTIDE SEQUENCE [LARGE SCALE GENOMIC DNA]</scope>
    <source>
        <strain evidence="4">17573</strain>
    </source>
</reference>
<dbReference type="SUPFAM" id="SSF51735">
    <property type="entry name" value="NAD(P)-binding Rossmann-fold domains"/>
    <property type="match status" value="1"/>
</dbReference>
<reference evidence="3" key="2">
    <citation type="submission" date="2019-01" db="EMBL/GenBank/DDBJ databases">
        <authorList>
            <person name="Graves T."/>
            <person name="Eichler E.E."/>
            <person name="Wilson R.K."/>
        </authorList>
    </citation>
    <scope>NUCLEOTIDE SEQUENCE [LARGE SCALE GENOMIC DNA]</scope>
    <source>
        <strain evidence="3">17573</strain>
    </source>
</reference>
<evidence type="ECO:0000313" key="4">
    <source>
        <dbReference type="Proteomes" id="UP000006718"/>
    </source>
</evidence>
<name>A0A5F8A4J6_MACMU</name>
<proteinExistence type="inferred from homology"/>
<organism evidence="3 4">
    <name type="scientific">Macaca mulatta</name>
    <name type="common">Rhesus macaque</name>
    <dbReference type="NCBI Taxonomy" id="9544"/>
    <lineage>
        <taxon>Eukaryota</taxon>
        <taxon>Metazoa</taxon>
        <taxon>Chordata</taxon>
        <taxon>Craniata</taxon>
        <taxon>Vertebrata</taxon>
        <taxon>Euteleostomi</taxon>
        <taxon>Mammalia</taxon>
        <taxon>Eutheria</taxon>
        <taxon>Euarchontoglires</taxon>
        <taxon>Primates</taxon>
        <taxon>Haplorrhini</taxon>
        <taxon>Catarrhini</taxon>
        <taxon>Cercopithecidae</taxon>
        <taxon>Cercopithecinae</taxon>
        <taxon>Macaca</taxon>
    </lineage>
</organism>
<dbReference type="InterPro" id="IPR002347">
    <property type="entry name" value="SDR_fam"/>
</dbReference>
<evidence type="ECO:0000256" key="1">
    <source>
        <dbReference type="ARBA" id="ARBA00006484"/>
    </source>
</evidence>
<protein>
    <submittedName>
        <fullName evidence="3">Zinc finger BED-type containing 1</fullName>
    </submittedName>
</protein>
<dbReference type="SMR" id="A0A5F8A4J6"/>
<evidence type="ECO:0000313" key="5">
    <source>
        <dbReference type="VGNC" id="VGNC:79956"/>
    </source>
</evidence>
<evidence type="ECO:0000313" key="3">
    <source>
        <dbReference type="Ensembl" id="ENSMMUP00000071845.1"/>
    </source>
</evidence>
<keyword evidence="4" id="KW-1185">Reference proteome</keyword>
<dbReference type="GeneTree" id="ENSGT00940000163186"/>
<dbReference type="ExpressionAtlas" id="A0A5F8A4J6">
    <property type="expression patterns" value="baseline and differential"/>
</dbReference>
<accession>A0A5F8A4J6</accession>
<dbReference type="Proteomes" id="UP000006718">
    <property type="component" value="Chromosome X"/>
</dbReference>
<dbReference type="VEuPathDB" id="HostDB:ENSMMUG00000007514"/>
<evidence type="ECO:0000256" key="2">
    <source>
        <dbReference type="ARBA" id="ARBA00023002"/>
    </source>
</evidence>
<dbReference type="VGNC" id="VGNC:79956">
    <property type="gene designation" value="ZBED1"/>
</dbReference>
<dbReference type="Ensembl" id="ENSMMUT00000109276.1">
    <property type="protein sequence ID" value="ENSMMUP00000071845.1"/>
    <property type="gene ID" value="ENSMMUG00000007514.4"/>
</dbReference>
<keyword evidence="2" id="KW-0560">Oxidoreductase</keyword>
<dbReference type="PRINTS" id="PR00081">
    <property type="entry name" value="GDHRDH"/>
</dbReference>
<dbReference type="AlphaFoldDB" id="A0A5F8A4J6"/>
<reference evidence="3" key="3">
    <citation type="submission" date="2025-08" db="UniProtKB">
        <authorList>
            <consortium name="Ensembl"/>
        </authorList>
    </citation>
    <scope>IDENTIFICATION</scope>
    <source>
        <strain evidence="3">17573</strain>
    </source>
</reference>
<sequence>MSPLSAARAALRVYAAGAAVILAQLLRRCRGGFLEPGFPRQPDRVAIVTGGTDGIGYSTAKHLARLGMHVIIAGNNDSKAKQVVSKIKEETLNDKVEFLFCDLASMMSIRDFVQKFKMKKIPLHVLVNNAGVMMVPQRKTRDGFEEHFGLNYLGHFLLTNLLLDTLRESGSPGHSARVVTVSSATHYVAELNMDDLQSRWVHPVNNHNSIPGGLKVTHLPLSVGHGAPCVCWTLVLWGQCSLRLLCTGALGAWTVLPASAGHWCSGSVDSAPCVCWTLVLWGQCSLRLLGTGALGAWTVLPASAGHWCSGDSAPCVCWTLVLWGQCSLRLLDTGALGTVLPASAGHWCSGDSAPCVCWHWCSGDSAPCVCWTLVLWGQCSLRLLDTGALGTVLPASAGHWCSGDSAPCVCWTLVLWGQCSLRLLDTGALGTVLPACLGLGAGQCSLRLLDTGALGTVLPASAGHWCSGGQCSLRLLDHWVLLGTVLGTVLPASAEHWCSGDSAPCVCWPGLDTWCRPGDSAPCVC</sequence>
<dbReference type="Gene3D" id="3.40.50.720">
    <property type="entry name" value="NAD(P)-binding Rossmann-like Domain"/>
    <property type="match status" value="1"/>
</dbReference>
<reference evidence="3" key="4">
    <citation type="submission" date="2025-09" db="UniProtKB">
        <authorList>
            <consortium name="Ensembl"/>
        </authorList>
    </citation>
    <scope>IDENTIFICATION</scope>
    <source>
        <strain evidence="3">17573</strain>
    </source>
</reference>
<dbReference type="Bgee" id="ENSMMUG00000007514">
    <property type="expression patterns" value="Expressed in ileum and 22 other cell types or tissues"/>
</dbReference>